<dbReference type="PROSITE" id="PS51503">
    <property type="entry name" value="HIG1"/>
    <property type="match status" value="1"/>
</dbReference>
<reference evidence="8" key="1">
    <citation type="journal article" date="2008" name="Nat. Genet.">
        <title>The Pristionchus pacificus genome provides a unique perspective on nematode lifestyle and parasitism.</title>
        <authorList>
            <person name="Dieterich C."/>
            <person name="Clifton S.W."/>
            <person name="Schuster L.N."/>
            <person name="Chinwalla A."/>
            <person name="Delehaunty K."/>
            <person name="Dinkelacker I."/>
            <person name="Fulton L."/>
            <person name="Fulton R."/>
            <person name="Godfrey J."/>
            <person name="Minx P."/>
            <person name="Mitreva M."/>
            <person name="Roeseler W."/>
            <person name="Tian H."/>
            <person name="Witte H."/>
            <person name="Yang S.P."/>
            <person name="Wilson R.K."/>
            <person name="Sommer R.J."/>
        </authorList>
    </citation>
    <scope>NUCLEOTIDE SEQUENCE [LARGE SCALE GENOMIC DNA]</scope>
    <source>
        <strain evidence="8">PS312</strain>
    </source>
</reference>
<sequence>MLSSRVALRAVQLRGLRAFSSTAKPQDTPSAKSEGELEYQKPVYATKAKFEKDRDDHRFKSAGEGGHVPTKWQRRFLVWTKIYKNQAEIPDTVAHNTMNRMHDRMRVIFIIYGCIDLPYSTQSIIMGIFRRVFMNVVQPQQEERLKRSGVPAIPVDIGYKGGKETQGAKESGVLSQAVSNPGVVVGLGLTTMALLGMLRKSFIGDKAGAQKYMQYRIMAQFFTITMLVAGVTVFGAVYESKEEREKREDAERLAALKA</sequence>
<dbReference type="Proteomes" id="UP000005239">
    <property type="component" value="Unassembled WGS sequence"/>
</dbReference>
<evidence type="ECO:0000256" key="1">
    <source>
        <dbReference type="ARBA" id="ARBA00004167"/>
    </source>
</evidence>
<dbReference type="AlphaFoldDB" id="A0A2A6CZ08"/>
<keyword evidence="4" id="KW-0812">Transmembrane</keyword>
<dbReference type="InterPro" id="IPR007667">
    <property type="entry name" value="Hypoxia_induced_domain"/>
</dbReference>
<organism evidence="7 8">
    <name type="scientific">Pristionchus pacificus</name>
    <name type="common">Parasitic nematode worm</name>
    <dbReference type="NCBI Taxonomy" id="54126"/>
    <lineage>
        <taxon>Eukaryota</taxon>
        <taxon>Metazoa</taxon>
        <taxon>Ecdysozoa</taxon>
        <taxon>Nematoda</taxon>
        <taxon>Chromadorea</taxon>
        <taxon>Rhabditida</taxon>
        <taxon>Rhabditina</taxon>
        <taxon>Diplogasteromorpha</taxon>
        <taxon>Diplogasteroidea</taxon>
        <taxon>Neodiplogasteridae</taxon>
        <taxon>Pristionchus</taxon>
    </lineage>
</organism>
<comment type="subcellular location">
    <subcellularLocation>
        <location evidence="1">Membrane</location>
        <topology evidence="1">Single-pass membrane protein</topology>
    </subcellularLocation>
    <subcellularLocation>
        <location evidence="2">Mitochondrion membrane</location>
    </subcellularLocation>
</comment>
<evidence type="ECO:0000313" key="7">
    <source>
        <dbReference type="EnsemblMetazoa" id="PPA31022.1"/>
    </source>
</evidence>
<gene>
    <name evidence="7" type="primary">WBGene00203887</name>
</gene>
<evidence type="ECO:0000256" key="5">
    <source>
        <dbReference type="ARBA" id="ARBA00022989"/>
    </source>
</evidence>
<evidence type="ECO:0000256" key="4">
    <source>
        <dbReference type="ARBA" id="ARBA00022692"/>
    </source>
</evidence>
<dbReference type="InterPro" id="IPR050355">
    <property type="entry name" value="RCF1"/>
</dbReference>
<keyword evidence="8" id="KW-1185">Reference proteome</keyword>
<reference evidence="7" key="2">
    <citation type="submission" date="2022-06" db="UniProtKB">
        <authorList>
            <consortium name="EnsemblMetazoa"/>
        </authorList>
    </citation>
    <scope>IDENTIFICATION</scope>
    <source>
        <strain evidence="7">PS312</strain>
    </source>
</reference>
<dbReference type="GO" id="GO:0097250">
    <property type="term" value="P:mitochondrial respirasome assembly"/>
    <property type="evidence" value="ECO:0000318"/>
    <property type="project" value="GO_Central"/>
</dbReference>
<evidence type="ECO:0000256" key="6">
    <source>
        <dbReference type="ARBA" id="ARBA00023136"/>
    </source>
</evidence>
<dbReference type="GO" id="GO:0031966">
    <property type="term" value="C:mitochondrial membrane"/>
    <property type="evidence" value="ECO:0007669"/>
    <property type="project" value="UniProtKB-SubCell"/>
</dbReference>
<dbReference type="GO" id="GO:0005739">
    <property type="term" value="C:mitochondrion"/>
    <property type="evidence" value="ECO:0000318"/>
    <property type="project" value="GO_Central"/>
</dbReference>
<accession>A0A2A6CZ08</accession>
<keyword evidence="6" id="KW-0472">Membrane</keyword>
<protein>
    <submittedName>
        <fullName evidence="7">HIG1 domain-containing protein</fullName>
    </submittedName>
</protein>
<dbReference type="Pfam" id="PF04588">
    <property type="entry name" value="HIG_1_N"/>
    <property type="match status" value="1"/>
</dbReference>
<evidence type="ECO:0000256" key="2">
    <source>
        <dbReference type="ARBA" id="ARBA00004325"/>
    </source>
</evidence>
<dbReference type="PANTHER" id="PTHR12297:SF17">
    <property type="entry name" value="HIG1 DOMAIN-CONTAINING PROTEIN"/>
    <property type="match status" value="1"/>
</dbReference>
<dbReference type="EnsemblMetazoa" id="PPA31022.1">
    <property type="protein sequence ID" value="PPA31022.1"/>
    <property type="gene ID" value="WBGene00203887"/>
</dbReference>
<comment type="similarity">
    <text evidence="3">Belongs to the UPF0389 family.</text>
</comment>
<dbReference type="Pfam" id="PF06388">
    <property type="entry name" value="DUF1075"/>
    <property type="match status" value="1"/>
</dbReference>
<accession>A0A8R1YNY1</accession>
<evidence type="ECO:0000313" key="8">
    <source>
        <dbReference type="Proteomes" id="UP000005239"/>
    </source>
</evidence>
<proteinExistence type="inferred from homology"/>
<evidence type="ECO:0000256" key="3">
    <source>
        <dbReference type="ARBA" id="ARBA00007363"/>
    </source>
</evidence>
<keyword evidence="5" id="KW-1133">Transmembrane helix</keyword>
<name>A0A2A6CZ08_PRIPA</name>
<dbReference type="PANTHER" id="PTHR12297">
    <property type="entry name" value="HYPOXIA-INDUCBILE GENE 1 HIG1 -RELATED"/>
    <property type="match status" value="1"/>
</dbReference>
<dbReference type="InterPro" id="IPR009432">
    <property type="entry name" value="DUF1075"/>
</dbReference>